<feature type="transmembrane region" description="Helical" evidence="2">
    <location>
        <begin position="320"/>
        <end position="342"/>
    </location>
</feature>
<accession>A0ABP9RUR1</accession>
<feature type="transmembrane region" description="Helical" evidence="2">
    <location>
        <begin position="211"/>
        <end position="233"/>
    </location>
</feature>
<keyword evidence="2" id="KW-0812">Transmembrane</keyword>
<keyword evidence="2" id="KW-0472">Membrane</keyword>
<dbReference type="EMBL" id="BAABJQ010000009">
    <property type="protein sequence ID" value="GAA5187561.1"/>
    <property type="molecule type" value="Genomic_DNA"/>
</dbReference>
<proteinExistence type="predicted"/>
<feature type="transmembrane region" description="Helical" evidence="2">
    <location>
        <begin position="66"/>
        <end position="91"/>
    </location>
</feature>
<feature type="region of interest" description="Disordered" evidence="1">
    <location>
        <begin position="353"/>
        <end position="378"/>
    </location>
</feature>
<keyword evidence="2" id="KW-1133">Transmembrane helix</keyword>
<dbReference type="Proteomes" id="UP001501570">
    <property type="component" value="Unassembled WGS sequence"/>
</dbReference>
<dbReference type="InterPro" id="IPR002656">
    <property type="entry name" value="Acyl_transf_3_dom"/>
</dbReference>
<evidence type="ECO:0000313" key="4">
    <source>
        <dbReference type="EMBL" id="GAA5187561.1"/>
    </source>
</evidence>
<comment type="caution">
    <text evidence="4">The sequence shown here is derived from an EMBL/GenBank/DDBJ whole genome shotgun (WGS) entry which is preliminary data.</text>
</comment>
<sequence length="378" mass="40971">MVLACNVIIAHAKPLGFGLPSIGDGLTSSQSDLGTVSLYGFFLASGFLITESALRTSFWRYAWSRFLRVFPGLWVCLLVTALVLAPLAALYENGTLHGFWGHSQGPFHYLTTNWFGSMNQFPISGLLSGTPYGREGHGPSAFDGSLWTLRYDLVFYASIGALMVTGVLRRAPRALLLLTGVCYLLIVKDLVSASDWTTRPLPRGAIGPFPLLGYLAAQWMLYLGFLFLLGTVARLYAHRIPMHGSLATIAAALLGLSLWRGGFIAIGPPVVAYLVLYLAVALPSRVARLGRGRDYTYGIYIYGFPAQQLVVLFGGARWGLIPYIVFSLLGALALAVPSWHLVEAPAMRWKRRGKTSDPRLRGPVPDAAPVAATAGAPR</sequence>
<keyword evidence="4" id="KW-0012">Acyltransferase</keyword>
<evidence type="ECO:0000256" key="2">
    <source>
        <dbReference type="SAM" id="Phobius"/>
    </source>
</evidence>
<feature type="domain" description="Acyltransferase 3" evidence="3">
    <location>
        <begin position="3"/>
        <end position="337"/>
    </location>
</feature>
<dbReference type="GO" id="GO:0016746">
    <property type="term" value="F:acyltransferase activity"/>
    <property type="evidence" value="ECO:0007669"/>
    <property type="project" value="UniProtKB-KW"/>
</dbReference>
<keyword evidence="5" id="KW-1185">Reference proteome</keyword>
<evidence type="ECO:0000256" key="1">
    <source>
        <dbReference type="SAM" id="MobiDB-lite"/>
    </source>
</evidence>
<gene>
    <name evidence="4" type="ORF">GCM10023322_36210</name>
</gene>
<reference evidence="5" key="1">
    <citation type="journal article" date="2019" name="Int. J. Syst. Evol. Microbiol.">
        <title>The Global Catalogue of Microorganisms (GCM) 10K type strain sequencing project: providing services to taxonomists for standard genome sequencing and annotation.</title>
        <authorList>
            <consortium name="The Broad Institute Genomics Platform"/>
            <consortium name="The Broad Institute Genome Sequencing Center for Infectious Disease"/>
            <person name="Wu L."/>
            <person name="Ma J."/>
        </authorList>
    </citation>
    <scope>NUCLEOTIDE SEQUENCE [LARGE SCALE GENOMIC DNA]</scope>
    <source>
        <strain evidence="5">JCM 18304</strain>
    </source>
</reference>
<evidence type="ECO:0000259" key="3">
    <source>
        <dbReference type="Pfam" id="PF01757"/>
    </source>
</evidence>
<protein>
    <submittedName>
        <fullName evidence="4">Acyltransferase</fullName>
    </submittedName>
</protein>
<feature type="transmembrane region" description="Helical" evidence="2">
    <location>
        <begin position="175"/>
        <end position="191"/>
    </location>
</feature>
<organism evidence="4 5">
    <name type="scientific">Rugosimonospora acidiphila</name>
    <dbReference type="NCBI Taxonomy" id="556531"/>
    <lineage>
        <taxon>Bacteria</taxon>
        <taxon>Bacillati</taxon>
        <taxon>Actinomycetota</taxon>
        <taxon>Actinomycetes</taxon>
        <taxon>Micromonosporales</taxon>
        <taxon>Micromonosporaceae</taxon>
        <taxon>Rugosimonospora</taxon>
    </lineage>
</organism>
<feature type="transmembrane region" description="Helical" evidence="2">
    <location>
        <begin position="265"/>
        <end position="283"/>
    </location>
</feature>
<dbReference type="Pfam" id="PF01757">
    <property type="entry name" value="Acyl_transf_3"/>
    <property type="match status" value="1"/>
</dbReference>
<feature type="transmembrane region" description="Helical" evidence="2">
    <location>
        <begin position="295"/>
        <end position="314"/>
    </location>
</feature>
<feature type="transmembrane region" description="Helical" evidence="2">
    <location>
        <begin position="240"/>
        <end position="259"/>
    </location>
</feature>
<feature type="transmembrane region" description="Helical" evidence="2">
    <location>
        <begin position="149"/>
        <end position="168"/>
    </location>
</feature>
<name>A0ABP9RUR1_9ACTN</name>
<evidence type="ECO:0000313" key="5">
    <source>
        <dbReference type="Proteomes" id="UP001501570"/>
    </source>
</evidence>
<feature type="compositionally biased region" description="Low complexity" evidence="1">
    <location>
        <begin position="362"/>
        <end position="378"/>
    </location>
</feature>
<keyword evidence="4" id="KW-0808">Transferase</keyword>